<sequence>MDPFTRLPNEIIDAIFIHLRPDEVWTTQQCSTSTERALDPHLRTRLHAIDYLMWWACRDGNNKAVRKAVSLGADVSVVRAVPGDRSDSEHSTIHCACYNLDTVRLLLDLGVRLDIDFKGVADEGRENLERNFNPEVYKLFSDRGMTDQFIDFKDSIDHCLSQEIIGWWNEIVEGPDIMENISILLELGASSVTLIQNPGGFTGTTLSYTIKCMHDWYDYQPAPWCLPILKLLLSKRPDLNAPSLEITGRFLRDPDVLMWWEAHVCPIAAAVWCMVVLGYEYLISHGASFEPVWHLGESGRDIDSTPIFFLCKDWHDSIGLEGRTLLFDDGKLGIIKLFIERGSVKKLGLRFVKNVLRPITDEEIEGDKQPAVIERSHILLRLILRDENLDPNNRGAIHELISEIVDQAFANVSGSGQFLYFSNIIDSILVAILLQKGAKLETRSLTKDVRDYVVSELQRDPYNIRIDI</sequence>
<evidence type="ECO:0000313" key="1">
    <source>
        <dbReference type="EMBL" id="CAG7563854.1"/>
    </source>
</evidence>
<dbReference type="EMBL" id="CAJSTJ010000162">
    <property type="protein sequence ID" value="CAG7563854.1"/>
    <property type="molecule type" value="Genomic_DNA"/>
</dbReference>
<proteinExistence type="predicted"/>
<evidence type="ECO:0000313" key="2">
    <source>
        <dbReference type="Proteomes" id="UP000693738"/>
    </source>
</evidence>
<name>A0A8J2J5H0_FUSEQ</name>
<dbReference type="AlphaFoldDB" id="A0A8J2J5H0"/>
<gene>
    <name evidence="1" type="ORF">FEQUK3_LOCUS9645</name>
</gene>
<organism evidence="1 2">
    <name type="scientific">Fusarium equiseti</name>
    <name type="common">Fusarium scirpi</name>
    <dbReference type="NCBI Taxonomy" id="61235"/>
    <lineage>
        <taxon>Eukaryota</taxon>
        <taxon>Fungi</taxon>
        <taxon>Dikarya</taxon>
        <taxon>Ascomycota</taxon>
        <taxon>Pezizomycotina</taxon>
        <taxon>Sordariomycetes</taxon>
        <taxon>Hypocreomycetidae</taxon>
        <taxon>Hypocreales</taxon>
        <taxon>Nectriaceae</taxon>
        <taxon>Fusarium</taxon>
        <taxon>Fusarium incarnatum-equiseti species complex</taxon>
    </lineage>
</organism>
<evidence type="ECO:0008006" key="3">
    <source>
        <dbReference type="Google" id="ProtNLM"/>
    </source>
</evidence>
<protein>
    <recommendedName>
        <fullName evidence="3">F-box domain-containing protein</fullName>
    </recommendedName>
</protein>
<reference evidence="1" key="1">
    <citation type="submission" date="2021-05" db="EMBL/GenBank/DDBJ databases">
        <authorList>
            <person name="Khan N."/>
        </authorList>
    </citation>
    <scope>NUCLEOTIDE SEQUENCE</scope>
</reference>
<comment type="caution">
    <text evidence="1">The sequence shown here is derived from an EMBL/GenBank/DDBJ whole genome shotgun (WGS) entry which is preliminary data.</text>
</comment>
<dbReference type="Proteomes" id="UP000693738">
    <property type="component" value="Unassembled WGS sequence"/>
</dbReference>
<accession>A0A8J2J5H0</accession>